<evidence type="ECO:0000313" key="7">
    <source>
        <dbReference type="Proteomes" id="UP000199093"/>
    </source>
</evidence>
<dbReference type="InterPro" id="IPR051206">
    <property type="entry name" value="NAMLAA_amidase_2"/>
</dbReference>
<dbReference type="CDD" id="cd06583">
    <property type="entry name" value="PGRP"/>
    <property type="match status" value="1"/>
</dbReference>
<dbReference type="STRING" id="555512.SAMN04487993_102030"/>
<sequence>MVLHYTVIPTARATLDHLRHPGSGVSAHYVLDRDGTCWQLVTEEMRAWHAGLGAWGTVTEVNSRAIGIELVNTGTEPFPEPQISALETLLAGILRRWSIPPARVIGHSDMAPTRKQDPGPRFDWARLVRRGLAVAAAPAAPGDFLGAAARFGYRAAPGEEEALLAAFRARFRPGARGPLDDHDRALMAGLAAAYPAG</sequence>
<dbReference type="GO" id="GO:0071555">
    <property type="term" value="P:cell wall organization"/>
    <property type="evidence" value="ECO:0007669"/>
    <property type="project" value="UniProtKB-KW"/>
</dbReference>
<dbReference type="InterPro" id="IPR002502">
    <property type="entry name" value="Amidase_domain"/>
</dbReference>
<dbReference type="GO" id="GO:0008745">
    <property type="term" value="F:N-acetylmuramoyl-L-alanine amidase activity"/>
    <property type="evidence" value="ECO:0007669"/>
    <property type="project" value="UniProtKB-EC"/>
</dbReference>
<evidence type="ECO:0000256" key="1">
    <source>
        <dbReference type="ARBA" id="ARBA00001561"/>
    </source>
</evidence>
<evidence type="ECO:0000256" key="4">
    <source>
        <dbReference type="ARBA" id="ARBA00023316"/>
    </source>
</evidence>
<name>A0A1G8RHH3_9RHOB</name>
<dbReference type="SUPFAM" id="SSF55846">
    <property type="entry name" value="N-acetylmuramoyl-L-alanine amidase-like"/>
    <property type="match status" value="1"/>
</dbReference>
<comment type="catalytic activity">
    <reaction evidence="1">
        <text>Hydrolyzes the link between N-acetylmuramoyl residues and L-amino acid residues in certain cell-wall glycopeptides.</text>
        <dbReference type="EC" id="3.5.1.28"/>
    </reaction>
</comment>
<dbReference type="Proteomes" id="UP000199093">
    <property type="component" value="Unassembled WGS sequence"/>
</dbReference>
<dbReference type="SMART" id="SM00644">
    <property type="entry name" value="Ami_2"/>
    <property type="match status" value="1"/>
</dbReference>
<feature type="domain" description="N-acetylmuramoyl-L-alanine amidase" evidence="5">
    <location>
        <begin position="1"/>
        <end position="119"/>
    </location>
</feature>
<dbReference type="PANTHER" id="PTHR30417">
    <property type="entry name" value="N-ACETYLMURAMOYL-L-ALANINE AMIDASE AMID"/>
    <property type="match status" value="1"/>
</dbReference>
<dbReference type="PANTHER" id="PTHR30417:SF1">
    <property type="entry name" value="N-ACETYLMURAMOYL-L-ALANINE AMIDASE AMID"/>
    <property type="match status" value="1"/>
</dbReference>
<keyword evidence="7" id="KW-1185">Reference proteome</keyword>
<protein>
    <recommendedName>
        <fullName evidence="2">N-acetylmuramoyl-L-alanine amidase</fullName>
        <ecNumber evidence="2">3.5.1.28</ecNumber>
    </recommendedName>
</protein>
<gene>
    <name evidence="6" type="ORF">SAMN04487993_102030</name>
</gene>
<dbReference type="GO" id="GO:0009253">
    <property type="term" value="P:peptidoglycan catabolic process"/>
    <property type="evidence" value="ECO:0007669"/>
    <property type="project" value="InterPro"/>
</dbReference>
<evidence type="ECO:0000256" key="2">
    <source>
        <dbReference type="ARBA" id="ARBA00011901"/>
    </source>
</evidence>
<dbReference type="EMBL" id="FNEJ01000020">
    <property type="protein sequence ID" value="SDJ16359.1"/>
    <property type="molecule type" value="Genomic_DNA"/>
</dbReference>
<accession>A0A1G8RHH3</accession>
<dbReference type="GO" id="GO:0019867">
    <property type="term" value="C:outer membrane"/>
    <property type="evidence" value="ECO:0007669"/>
    <property type="project" value="TreeGrafter"/>
</dbReference>
<dbReference type="Gene3D" id="3.40.80.10">
    <property type="entry name" value="Peptidoglycan recognition protein-like"/>
    <property type="match status" value="1"/>
</dbReference>
<proteinExistence type="predicted"/>
<dbReference type="AlphaFoldDB" id="A0A1G8RHH3"/>
<evidence type="ECO:0000256" key="3">
    <source>
        <dbReference type="ARBA" id="ARBA00022801"/>
    </source>
</evidence>
<dbReference type="EC" id="3.5.1.28" evidence="2"/>
<keyword evidence="3" id="KW-0378">Hydrolase</keyword>
<dbReference type="Pfam" id="PF01510">
    <property type="entry name" value="Amidase_2"/>
    <property type="match status" value="1"/>
</dbReference>
<dbReference type="InterPro" id="IPR036505">
    <property type="entry name" value="Amidase/PGRP_sf"/>
</dbReference>
<evidence type="ECO:0000259" key="5">
    <source>
        <dbReference type="SMART" id="SM00644"/>
    </source>
</evidence>
<evidence type="ECO:0000313" key="6">
    <source>
        <dbReference type="EMBL" id="SDJ16359.1"/>
    </source>
</evidence>
<keyword evidence="4" id="KW-0961">Cell wall biogenesis/degradation</keyword>
<reference evidence="6 7" key="1">
    <citation type="submission" date="2016-10" db="EMBL/GenBank/DDBJ databases">
        <authorList>
            <person name="de Groot N.N."/>
        </authorList>
    </citation>
    <scope>NUCLEOTIDE SEQUENCE [LARGE SCALE GENOMIC DNA]</scope>
    <source>
        <strain evidence="6 7">DSM 26424</strain>
    </source>
</reference>
<dbReference type="GO" id="GO:0009254">
    <property type="term" value="P:peptidoglycan turnover"/>
    <property type="evidence" value="ECO:0007669"/>
    <property type="project" value="TreeGrafter"/>
</dbReference>
<organism evidence="6 7">
    <name type="scientific">Salipiger marinus</name>
    <dbReference type="NCBI Taxonomy" id="555512"/>
    <lineage>
        <taxon>Bacteria</taxon>
        <taxon>Pseudomonadati</taxon>
        <taxon>Pseudomonadota</taxon>
        <taxon>Alphaproteobacteria</taxon>
        <taxon>Rhodobacterales</taxon>
        <taxon>Roseobacteraceae</taxon>
        <taxon>Salipiger</taxon>
    </lineage>
</organism>